<name>B7VP32_VIBA3</name>
<dbReference type="KEGG" id="vsp:VS_1596"/>
<accession>B7VP32</accession>
<evidence type="ECO:0000313" key="2">
    <source>
        <dbReference type="Proteomes" id="UP000009100"/>
    </source>
</evidence>
<reference evidence="1 2" key="1">
    <citation type="submission" date="2009-02" db="EMBL/GenBank/DDBJ databases">
        <title>Vibrio splendidus str. LGP32 complete genome.</title>
        <authorList>
            <person name="Mazel D."/>
            <person name="Le Roux F."/>
        </authorList>
    </citation>
    <scope>NUCLEOTIDE SEQUENCE [LARGE SCALE GENOMIC DNA]</scope>
    <source>
        <strain evidence="1 2">LGP32</strain>
    </source>
</reference>
<evidence type="ECO:0000313" key="1">
    <source>
        <dbReference type="EMBL" id="CAV18764.1"/>
    </source>
</evidence>
<protein>
    <submittedName>
        <fullName evidence="1">Uncharacterized protein</fullName>
    </submittedName>
</protein>
<dbReference type="STRING" id="575788.VS_1596"/>
<gene>
    <name evidence="1" type="ordered locus">VS_1596</name>
</gene>
<dbReference type="EMBL" id="FM954972">
    <property type="protein sequence ID" value="CAV18764.1"/>
    <property type="molecule type" value="Genomic_DNA"/>
</dbReference>
<dbReference type="AlphaFoldDB" id="B7VP32"/>
<organism evidence="1 2">
    <name type="scientific">Vibrio atlanticus (strain LGP32)</name>
    <name type="common">Vibrio splendidus (strain Mel32)</name>
    <dbReference type="NCBI Taxonomy" id="575788"/>
    <lineage>
        <taxon>Bacteria</taxon>
        <taxon>Pseudomonadati</taxon>
        <taxon>Pseudomonadota</taxon>
        <taxon>Gammaproteobacteria</taxon>
        <taxon>Vibrionales</taxon>
        <taxon>Vibrionaceae</taxon>
        <taxon>Vibrio</taxon>
    </lineage>
</organism>
<dbReference type="Proteomes" id="UP000009100">
    <property type="component" value="Chromosome 1"/>
</dbReference>
<proteinExistence type="predicted"/>
<sequence>MTMSITPETPLQSNSWSFTVTSFEMSIADEIVRNKDATNTDSKTMFNIIFLITFVQKFCISNQYFAK</sequence>
<dbReference type="HOGENOM" id="CLU_2811344_0_0_6"/>